<gene>
    <name evidence="3" type="ORF">AB3X52_10960</name>
</gene>
<dbReference type="Proteomes" id="UP001556631">
    <property type="component" value="Unassembled WGS sequence"/>
</dbReference>
<comment type="caution">
    <text evidence="3">The sequence shown here is derived from an EMBL/GenBank/DDBJ whole genome shotgun (WGS) entry which is preliminary data.</text>
</comment>
<proteinExistence type="predicted"/>
<feature type="transmembrane region" description="Helical" evidence="2">
    <location>
        <begin position="43"/>
        <end position="65"/>
    </location>
</feature>
<accession>A0ABV3SYX2</accession>
<keyword evidence="2" id="KW-0812">Transmembrane</keyword>
<evidence type="ECO:0000313" key="4">
    <source>
        <dbReference type="Proteomes" id="UP001556631"/>
    </source>
</evidence>
<evidence type="ECO:0000256" key="1">
    <source>
        <dbReference type="SAM" id="MobiDB-lite"/>
    </source>
</evidence>
<feature type="transmembrane region" description="Helical" evidence="2">
    <location>
        <begin position="77"/>
        <end position="99"/>
    </location>
</feature>
<feature type="region of interest" description="Disordered" evidence="1">
    <location>
        <begin position="1"/>
        <end position="39"/>
    </location>
</feature>
<keyword evidence="2" id="KW-0472">Membrane</keyword>
<organism evidence="3 4">
    <name type="scientific">Nocardioides eburneus</name>
    <dbReference type="NCBI Taxonomy" id="3231482"/>
    <lineage>
        <taxon>Bacteria</taxon>
        <taxon>Bacillati</taxon>
        <taxon>Actinomycetota</taxon>
        <taxon>Actinomycetes</taxon>
        <taxon>Propionibacteriales</taxon>
        <taxon>Nocardioidaceae</taxon>
        <taxon>Nocardioides</taxon>
    </lineage>
</organism>
<evidence type="ECO:0000256" key="2">
    <source>
        <dbReference type="SAM" id="Phobius"/>
    </source>
</evidence>
<name>A0ABV3SYX2_9ACTN</name>
<evidence type="ECO:0008006" key="5">
    <source>
        <dbReference type="Google" id="ProtNLM"/>
    </source>
</evidence>
<reference evidence="3 4" key="1">
    <citation type="submission" date="2024-07" db="EMBL/GenBank/DDBJ databases">
        <authorList>
            <person name="Lee S."/>
            <person name="Kang M."/>
        </authorList>
    </citation>
    <scope>NUCLEOTIDE SEQUENCE [LARGE SCALE GENOMIC DNA]</scope>
    <source>
        <strain evidence="3 4">DS6</strain>
    </source>
</reference>
<keyword evidence="4" id="KW-1185">Reference proteome</keyword>
<dbReference type="RefSeq" id="WP_367994106.1">
    <property type="nucleotide sequence ID" value="NZ_JBFPJR010000016.1"/>
</dbReference>
<evidence type="ECO:0000313" key="3">
    <source>
        <dbReference type="EMBL" id="MEX0428139.1"/>
    </source>
</evidence>
<feature type="compositionally biased region" description="Pro residues" evidence="1">
    <location>
        <begin position="20"/>
        <end position="29"/>
    </location>
</feature>
<protein>
    <recommendedName>
        <fullName evidence="5">DUF1049 domain-containing protein</fullName>
    </recommendedName>
</protein>
<dbReference type="EMBL" id="JBFPJR010000016">
    <property type="protein sequence ID" value="MEX0428139.1"/>
    <property type="molecule type" value="Genomic_DNA"/>
</dbReference>
<sequence length="104" mass="10910">MSTYDDDPTAELPGTDGTATPPPPPPPTGGPASRDDRRGGRHVVNIGHLVMGLVFLTFVAIWGLVQTDVVEGDDIRFLLPVPWVLGGAVGLCVALVAGARRRRG</sequence>
<keyword evidence="2" id="KW-1133">Transmembrane helix</keyword>